<keyword evidence="2" id="KW-1185">Reference proteome</keyword>
<evidence type="ECO:0000313" key="1">
    <source>
        <dbReference type="EMBL" id="SED28976.1"/>
    </source>
</evidence>
<reference evidence="2" key="1">
    <citation type="submission" date="2016-10" db="EMBL/GenBank/DDBJ databases">
        <authorList>
            <person name="Varghese N."/>
            <person name="Submissions S."/>
        </authorList>
    </citation>
    <scope>NUCLEOTIDE SEQUENCE [LARGE SCALE GENOMIC DNA]</scope>
    <source>
        <strain evidence="2">DSM 9751</strain>
    </source>
</reference>
<gene>
    <name evidence="1" type="ORF">SAMN05216178_6635</name>
</gene>
<name>A0A1H4ZFE7_9PSED</name>
<accession>A0A1H4ZFE7</accession>
<dbReference type="AlphaFoldDB" id="A0A1H4ZFE7"/>
<evidence type="ECO:0000313" key="2">
    <source>
        <dbReference type="Proteomes" id="UP000198982"/>
    </source>
</evidence>
<dbReference type="EMBL" id="FNTJ01000003">
    <property type="protein sequence ID" value="SED28976.1"/>
    <property type="molecule type" value="Genomic_DNA"/>
</dbReference>
<proteinExistence type="predicted"/>
<protein>
    <submittedName>
        <fullName evidence="1">Uncharacterized protein</fullName>
    </submittedName>
</protein>
<dbReference type="Proteomes" id="UP000198982">
    <property type="component" value="Unassembled WGS sequence"/>
</dbReference>
<sequence length="514" mass="57511">MNNRTFALSVDDFSSGRFNEVAEFIRENWPFANRPSENESLEILAKSLGYQDYGDARSKATDLPAYNFSLYINIAEKFGRLGLAPKDEKNTESMTPLEQIAAAFCGDTFGAKFVETWPVKLLGRWNYDGNPCAFDQENLDEAGKYFDRLLTNTAPMVIDLNGRKKSTHTAASLISGLYPSLTLNDLEARSIGELIDSEAAEALLQDVMPILLGEVLCVSERQANKIVHTTGMSMADIWALPRTEAGFPNLYAHMRDRLPAILERKAADLYIAPRQQNGFYRLGDGAFDQQPMMAKKVDEGSFCFSVERDEIECPIFKTYSWIGQLRESSGRVSAQISGTYIAGPARQDIASFDLISALDEMGDFNVDIVDFVLDTLQEEVLEESGVRIPKGDLNANMLFEDGNLITILGWERHADSKAGIGASLLSYCIGELKRKFKRDIHIAGSVQPYQYYRGAEMLPSVREQRFDDIDKISRTIIRVAELGNVVRVFLKGHVHVEPDSTFQRYCGEAYLSHG</sequence>
<dbReference type="RefSeq" id="WP_143038344.1">
    <property type="nucleotide sequence ID" value="NZ_FNTJ01000003.1"/>
</dbReference>
<organism evidence="1 2">
    <name type="scientific">Pseudomonas saponiphila</name>
    <dbReference type="NCBI Taxonomy" id="556534"/>
    <lineage>
        <taxon>Bacteria</taxon>
        <taxon>Pseudomonadati</taxon>
        <taxon>Pseudomonadota</taxon>
        <taxon>Gammaproteobacteria</taxon>
        <taxon>Pseudomonadales</taxon>
        <taxon>Pseudomonadaceae</taxon>
        <taxon>Pseudomonas</taxon>
    </lineage>
</organism>